<name>A0ACD3ZYX0_9BACI</name>
<evidence type="ECO:0000313" key="1">
    <source>
        <dbReference type="EMBL" id="UPV79198.1"/>
    </source>
</evidence>
<dbReference type="Proteomes" id="UP000830837">
    <property type="component" value="Chromosome"/>
</dbReference>
<accession>A0ACD3ZYX0</accession>
<keyword evidence="2" id="KW-1185">Reference proteome</keyword>
<sequence>METTAKTVSELVRSTPPSPLQVAFREIELFDVGDVAKVEEVFSPDFIDHTPSNPEEPGIDGMRALVENVRAGFTDIVHRILFYHELPDGTVFVHWEMTATHTGEFLGIPATGKPVALKGMDIFRIVDGKVAELYHVEENLKLVQQLGAQIG</sequence>
<gene>
    <name evidence="1" type="ORF">M0696_20845</name>
</gene>
<proteinExistence type="predicted"/>
<organism evidence="1 2">
    <name type="scientific">Bacillus rugosus</name>
    <dbReference type="NCBI Taxonomy" id="2715209"/>
    <lineage>
        <taxon>Bacteria</taxon>
        <taxon>Bacillati</taxon>
        <taxon>Bacillota</taxon>
        <taxon>Bacilli</taxon>
        <taxon>Bacillales</taxon>
        <taxon>Bacillaceae</taxon>
        <taxon>Bacillus</taxon>
    </lineage>
</organism>
<evidence type="ECO:0000313" key="2">
    <source>
        <dbReference type="Proteomes" id="UP000830837"/>
    </source>
</evidence>
<reference evidence="1" key="1">
    <citation type="submission" date="2022-04" db="EMBL/GenBank/DDBJ databases">
        <title>Complete genome of Bacillus.</title>
        <authorList>
            <person name="Kong X."/>
            <person name="Hou M."/>
        </authorList>
    </citation>
    <scope>NUCLEOTIDE SEQUENCE</scope>
    <source>
        <strain evidence="1">A78.1</strain>
    </source>
</reference>
<protein>
    <submittedName>
        <fullName evidence="1">Ester cyclase</fullName>
    </submittedName>
</protein>
<dbReference type="EMBL" id="CP096590">
    <property type="protein sequence ID" value="UPV79198.1"/>
    <property type="molecule type" value="Genomic_DNA"/>
</dbReference>